<dbReference type="STRING" id="1768.B1T50_24580"/>
<dbReference type="PRINTS" id="PR00445">
    <property type="entry name" value="HUPFHYPC"/>
</dbReference>
<evidence type="ECO:0000313" key="7">
    <source>
        <dbReference type="Proteomes" id="UP000516380"/>
    </source>
</evidence>
<dbReference type="EMBL" id="MVBM01000001">
    <property type="protein sequence ID" value="OOK81714.1"/>
    <property type="molecule type" value="Genomic_DNA"/>
</dbReference>
<dbReference type="Gene3D" id="2.30.30.140">
    <property type="match status" value="1"/>
</dbReference>
<dbReference type="PANTHER" id="PTHR35177:SF2">
    <property type="entry name" value="HYDROGENASE MATURATION FACTOR HYBG"/>
    <property type="match status" value="1"/>
</dbReference>
<protein>
    <submittedName>
        <fullName evidence="3">Hydrogenase assembly chaperone HypC/HupF</fullName>
    </submittedName>
    <submittedName>
        <fullName evidence="2">Hydrogenase assembly protein HupF</fullName>
    </submittedName>
</protein>
<sequence length="90" mass="9821">MCLGIPGRIVEITDPANYLAKVDVSGVQRTISVRLLDEDMPQPDDWVLIHVGFAMAKIDETEALLTLAAIQKLGDAYTTEMQAFDSSAII</sequence>
<name>A0A1V3XR47_MYCKA</name>
<reference evidence="2 7" key="2">
    <citation type="submission" date="2020-07" db="EMBL/GenBank/DDBJ databases">
        <title>Mycobacterium kansasii (former subtype) with zoonotic potential isolated from diseased indoor pet cat, Japan.</title>
        <authorList>
            <person name="Fukano H."/>
            <person name="Terazono T."/>
            <person name="Hoshino Y."/>
        </authorList>
    </citation>
    <scope>NUCLEOTIDE SEQUENCE [LARGE SCALE GENOMIC DNA]</scope>
    <source>
        <strain evidence="2 7">Kuro-I</strain>
    </source>
</reference>
<reference evidence="5 6" key="1">
    <citation type="submission" date="2017-02" db="EMBL/GenBank/DDBJ databases">
        <title>Complete genome sequences of Mycobacterium kansasii strains isolated from rhesus macaques.</title>
        <authorList>
            <person name="Panda A."/>
            <person name="Nagaraj S."/>
            <person name="Zhao X."/>
            <person name="Tettelin H."/>
            <person name="Detolla L.J."/>
        </authorList>
    </citation>
    <scope>NUCLEOTIDE SEQUENCE [LARGE SCALE GENOMIC DNA]</scope>
    <source>
        <strain evidence="4 5">11-3469</strain>
        <strain evidence="3 6">11-3813</strain>
    </source>
</reference>
<dbReference type="Pfam" id="PF01455">
    <property type="entry name" value="HupF_HypC"/>
    <property type="match status" value="1"/>
</dbReference>
<dbReference type="EMBL" id="MVBN01000001">
    <property type="protein sequence ID" value="OOK83310.1"/>
    <property type="molecule type" value="Genomic_DNA"/>
</dbReference>
<dbReference type="GO" id="GO:0005506">
    <property type="term" value="F:iron ion binding"/>
    <property type="evidence" value="ECO:0007669"/>
    <property type="project" value="TreeGrafter"/>
</dbReference>
<dbReference type="GeneID" id="29699816"/>
<dbReference type="RefSeq" id="WP_023372381.1">
    <property type="nucleotide sequence ID" value="NZ_BLYZ01000001.1"/>
</dbReference>
<evidence type="ECO:0000313" key="4">
    <source>
        <dbReference type="EMBL" id="OOK83310.1"/>
    </source>
</evidence>
<dbReference type="Proteomes" id="UP000516380">
    <property type="component" value="Chromosome"/>
</dbReference>
<organism evidence="3 6">
    <name type="scientific">Mycobacterium kansasii</name>
    <dbReference type="NCBI Taxonomy" id="1768"/>
    <lineage>
        <taxon>Bacteria</taxon>
        <taxon>Bacillati</taxon>
        <taxon>Actinomycetota</taxon>
        <taxon>Actinomycetes</taxon>
        <taxon>Mycobacteriales</taxon>
        <taxon>Mycobacteriaceae</taxon>
        <taxon>Mycobacterium</taxon>
    </lineage>
</organism>
<dbReference type="FunFam" id="2.30.30.140:FF:000022">
    <property type="entry name" value="Hydrogenase assembly chaperone HybG"/>
    <property type="match status" value="1"/>
</dbReference>
<dbReference type="AlphaFoldDB" id="A0A1V3XR47"/>
<dbReference type="Proteomes" id="UP000188532">
    <property type="component" value="Unassembled WGS sequence"/>
</dbReference>
<dbReference type="InterPro" id="IPR019812">
    <property type="entry name" value="Hydgase_assmbl_chp_CS"/>
</dbReference>
<dbReference type="GO" id="GO:0051604">
    <property type="term" value="P:protein maturation"/>
    <property type="evidence" value="ECO:0007669"/>
    <property type="project" value="TreeGrafter"/>
</dbReference>
<dbReference type="Proteomes" id="UP000189229">
    <property type="component" value="Unassembled WGS sequence"/>
</dbReference>
<dbReference type="PANTHER" id="PTHR35177">
    <property type="entry name" value="HYDROGENASE MATURATION FACTOR HYBG"/>
    <property type="match status" value="1"/>
</dbReference>
<accession>A0A1V3XR47</accession>
<evidence type="ECO:0000256" key="1">
    <source>
        <dbReference type="ARBA" id="ARBA00006018"/>
    </source>
</evidence>
<keyword evidence="7" id="KW-1185">Reference proteome</keyword>
<dbReference type="EMBL" id="AP023343">
    <property type="protein sequence ID" value="BCI89650.1"/>
    <property type="molecule type" value="Genomic_DNA"/>
</dbReference>
<proteinExistence type="inferred from homology"/>
<evidence type="ECO:0000313" key="3">
    <source>
        <dbReference type="EMBL" id="OOK81714.1"/>
    </source>
</evidence>
<evidence type="ECO:0000313" key="6">
    <source>
        <dbReference type="Proteomes" id="UP000189229"/>
    </source>
</evidence>
<evidence type="ECO:0000313" key="2">
    <source>
        <dbReference type="EMBL" id="BCI89650.1"/>
    </source>
</evidence>
<gene>
    <name evidence="2" type="primary">hypC_2</name>
    <name evidence="4" type="ORF">BZL29_1348</name>
    <name evidence="3" type="ORF">BZL30_0488</name>
    <name evidence="2" type="ORF">NIIDMKKI_48560</name>
</gene>
<dbReference type="InterPro" id="IPR001109">
    <property type="entry name" value="Hydrogenase_HupF/HypC"/>
</dbReference>
<evidence type="ECO:0000313" key="5">
    <source>
        <dbReference type="Proteomes" id="UP000188532"/>
    </source>
</evidence>
<dbReference type="PROSITE" id="PS01097">
    <property type="entry name" value="HUPF_HYPC"/>
    <property type="match status" value="1"/>
</dbReference>
<dbReference type="SUPFAM" id="SSF159127">
    <property type="entry name" value="HupF/HypC-like"/>
    <property type="match status" value="1"/>
</dbReference>
<comment type="similarity">
    <text evidence="1">Belongs to the HupF/HypC family.</text>
</comment>
<dbReference type="GO" id="GO:1902670">
    <property type="term" value="F:carbon dioxide binding"/>
    <property type="evidence" value="ECO:0007669"/>
    <property type="project" value="TreeGrafter"/>
</dbReference>
<dbReference type="NCBIfam" id="TIGR00074">
    <property type="entry name" value="hypC_hupF"/>
    <property type="match status" value="1"/>
</dbReference>